<reference evidence="1" key="1">
    <citation type="submission" date="2022-12" db="EMBL/GenBank/DDBJ databases">
        <authorList>
            <person name="Alioto T."/>
            <person name="Alioto T."/>
            <person name="Gomez Garrido J."/>
        </authorList>
    </citation>
    <scope>NUCLEOTIDE SEQUENCE</scope>
</reference>
<evidence type="ECO:0000313" key="2">
    <source>
        <dbReference type="Proteomes" id="UP001178461"/>
    </source>
</evidence>
<gene>
    <name evidence="1" type="ORF">PODLI_1B042733</name>
</gene>
<dbReference type="AlphaFoldDB" id="A0AA35K4R2"/>
<protein>
    <submittedName>
        <fullName evidence="1">Uncharacterized protein</fullName>
    </submittedName>
</protein>
<dbReference type="Proteomes" id="UP001178461">
    <property type="component" value="Chromosome 3"/>
</dbReference>
<accession>A0AA35K4R2</accession>
<sequence>MEPSHSALSISGPVLSELTFTWAHNAFPAKAACCQISTMSSIRIPALWLPQYGTTRGLVCFPLERPSSSKLTQVCTLSTAEPAKSRLTSCFSREAALCHISHQTGDSSGTEVSFTVSLAQPYLRKPEVNYRSSFGLRTLSKSYPSLNSGLCCQTPEYCRRQ</sequence>
<proteinExistence type="predicted"/>
<organism evidence="1 2">
    <name type="scientific">Podarcis lilfordi</name>
    <name type="common">Lilford's wall lizard</name>
    <dbReference type="NCBI Taxonomy" id="74358"/>
    <lineage>
        <taxon>Eukaryota</taxon>
        <taxon>Metazoa</taxon>
        <taxon>Chordata</taxon>
        <taxon>Craniata</taxon>
        <taxon>Vertebrata</taxon>
        <taxon>Euteleostomi</taxon>
        <taxon>Lepidosauria</taxon>
        <taxon>Squamata</taxon>
        <taxon>Bifurcata</taxon>
        <taxon>Unidentata</taxon>
        <taxon>Episquamata</taxon>
        <taxon>Laterata</taxon>
        <taxon>Lacertibaenia</taxon>
        <taxon>Lacertidae</taxon>
        <taxon>Podarcis</taxon>
    </lineage>
</organism>
<keyword evidence="2" id="KW-1185">Reference proteome</keyword>
<dbReference type="EMBL" id="OX395128">
    <property type="protein sequence ID" value="CAI5770729.1"/>
    <property type="molecule type" value="Genomic_DNA"/>
</dbReference>
<evidence type="ECO:0000313" key="1">
    <source>
        <dbReference type="EMBL" id="CAI5770729.1"/>
    </source>
</evidence>
<name>A0AA35K4R2_9SAUR</name>